<dbReference type="NCBIfam" id="TIGR02396">
    <property type="entry name" value="diverge_rpsU"/>
    <property type="match status" value="1"/>
</dbReference>
<dbReference type="EMBL" id="FLLR01000012">
    <property type="protein sequence ID" value="SBO14087.1"/>
    <property type="molecule type" value="Genomic_DNA"/>
</dbReference>
<reference evidence="9" key="2">
    <citation type="submission" date="2016-03" db="EMBL/GenBank/DDBJ databases">
        <authorList>
            <person name="Loux V."/>
        </authorList>
    </citation>
    <scope>NUCLEOTIDE SEQUENCE</scope>
    <source>
        <strain evidence="9">C1</strain>
    </source>
</reference>
<evidence type="ECO:0000313" key="8">
    <source>
        <dbReference type="EMBL" id="CEG20835.1"/>
    </source>
</evidence>
<comment type="function">
    <text evidence="6">Membrane-associated protein that warps the membrane surface to access and bind aromatic isoprenes with high specificity, including ubiquinone (CoQ) isoprene intermediates and presents them directly to COQ7, therefore facilitating the COQ7-mediated hydroxylase step. Participates in the biosynthesis of coenzyme Q, also named ubiquinone, an essential lipid-soluble electron transporter for aerobic cellular respiration.</text>
</comment>
<dbReference type="PANTHER" id="PTHR21427">
    <property type="entry name" value="UBIQUINONE BIOSYNTHESIS PROTEIN COQ9, MITOCHONDRIAL"/>
    <property type="match status" value="1"/>
</dbReference>
<keyword evidence="5" id="KW-0446">Lipid-binding</keyword>
<dbReference type="GO" id="GO:0008289">
    <property type="term" value="F:lipid binding"/>
    <property type="evidence" value="ECO:0007669"/>
    <property type="project" value="UniProtKB-KW"/>
</dbReference>
<dbReference type="Proteomes" id="UP000078419">
    <property type="component" value="Unassembled WGS sequence"/>
</dbReference>
<dbReference type="InterPro" id="IPR013718">
    <property type="entry name" value="COQ9_C"/>
</dbReference>
<evidence type="ECO:0000313" key="10">
    <source>
        <dbReference type="Proteomes" id="UP000055047"/>
    </source>
</evidence>
<dbReference type="AlphaFoldDB" id="A0A098EGD6"/>
<evidence type="ECO:0000313" key="11">
    <source>
        <dbReference type="Proteomes" id="UP000078419"/>
    </source>
</evidence>
<comment type="similarity">
    <text evidence="2">Belongs to the COQ9 family.</text>
</comment>
<sequence length="234" mass="26741">MVQCAKLVAEIWSCTLKSIVTADNSIDDEIVKNICEATIALIPSYGVTDQALLEACTLLDMEGKLYKFPNGIRTVLEHMNEALIEHITSTYGDIDPSKVPRIRDKILCLLEICVRHHASLPEPRALLKSLTNYYMTPSHTCFAMSMVFKIADTMWHLTQDPSTDFNYYTKRITLATIYFLSMLHMSDDTSENFTSTFDFLKRRVENVISFYKFKGKIKSILPKGLGIFNVKFDR</sequence>
<keyword evidence="4" id="KW-0809">Transit peptide</keyword>
<reference evidence="8 10" key="1">
    <citation type="submission" date="2014-09" db="EMBL/GenBank/DDBJ databases">
        <authorList>
            <person name="Loux Valentin"/>
            <person name="Dugat Thibaut"/>
        </authorList>
    </citation>
    <scope>NUCLEOTIDE SEQUENCE [LARGE SCALE GENOMIC DNA]</scope>
    <source>
        <strain evidence="8 10">BOV-10_179</strain>
    </source>
</reference>
<dbReference type="Proteomes" id="UP000055047">
    <property type="component" value="Unassembled WGS sequence"/>
</dbReference>
<dbReference type="Pfam" id="PF08511">
    <property type="entry name" value="COQ9"/>
    <property type="match status" value="1"/>
</dbReference>
<reference evidence="11" key="3">
    <citation type="submission" date="2016-03" db="EMBL/GenBank/DDBJ databases">
        <authorList>
            <person name="Loux Valentin"/>
        </authorList>
    </citation>
    <scope>NUCLEOTIDE SEQUENCE [LARGE SCALE GENOMIC DNA]</scope>
    <source>
        <strain evidence="11">C1</strain>
    </source>
</reference>
<evidence type="ECO:0000259" key="7">
    <source>
        <dbReference type="Pfam" id="PF08511"/>
    </source>
</evidence>
<accession>A0A098EGD6</accession>
<feature type="domain" description="COQ9 C-terminal" evidence="7">
    <location>
        <begin position="143"/>
        <end position="210"/>
    </location>
</feature>
<keyword evidence="3" id="KW-0831">Ubiquinone biosynthesis</keyword>
<evidence type="ECO:0000256" key="4">
    <source>
        <dbReference type="ARBA" id="ARBA00022946"/>
    </source>
</evidence>
<dbReference type="InterPro" id="IPR012762">
    <property type="entry name" value="Ubiq_biosynth_COQ9"/>
</dbReference>
<dbReference type="PANTHER" id="PTHR21427:SF19">
    <property type="entry name" value="UBIQUINONE BIOSYNTHESIS PROTEIN COQ9, MITOCHONDRIAL"/>
    <property type="match status" value="1"/>
</dbReference>
<gene>
    <name evidence="9" type="ORF">ANAPC1_00431</name>
    <name evidence="8" type="ORF">ANAPHAGO_00175</name>
</gene>
<proteinExistence type="inferred from homology"/>
<evidence type="ECO:0000256" key="3">
    <source>
        <dbReference type="ARBA" id="ARBA00022688"/>
    </source>
</evidence>
<dbReference type="EMBL" id="CCXQ01000093">
    <property type="protein sequence ID" value="CEG20835.1"/>
    <property type="molecule type" value="Genomic_DNA"/>
</dbReference>
<evidence type="ECO:0000256" key="1">
    <source>
        <dbReference type="ARBA" id="ARBA00004749"/>
    </source>
</evidence>
<comment type="pathway">
    <text evidence="1">Cofactor biosynthesis; ubiquinone biosynthesis.</text>
</comment>
<dbReference type="GO" id="GO:0006744">
    <property type="term" value="P:ubiquinone biosynthetic process"/>
    <property type="evidence" value="ECO:0007669"/>
    <property type="project" value="UniProtKB-KW"/>
</dbReference>
<organism evidence="8 10">
    <name type="scientific">Anaplasma phagocytophilum</name>
    <name type="common">Ehrlichia phagocytophila</name>
    <dbReference type="NCBI Taxonomy" id="948"/>
    <lineage>
        <taxon>Bacteria</taxon>
        <taxon>Pseudomonadati</taxon>
        <taxon>Pseudomonadota</taxon>
        <taxon>Alphaproteobacteria</taxon>
        <taxon>Rickettsiales</taxon>
        <taxon>Anaplasmataceae</taxon>
        <taxon>Anaplasma</taxon>
        <taxon>phagocytophilum group</taxon>
    </lineage>
</organism>
<evidence type="ECO:0000313" key="9">
    <source>
        <dbReference type="EMBL" id="SBO14087.1"/>
    </source>
</evidence>
<dbReference type="Gene3D" id="1.10.357.10">
    <property type="entry name" value="Tetracycline Repressor, domain 2"/>
    <property type="match status" value="1"/>
</dbReference>
<evidence type="ECO:0000256" key="5">
    <source>
        <dbReference type="ARBA" id="ARBA00023121"/>
    </source>
</evidence>
<protein>
    <recommendedName>
        <fullName evidence="7">COQ9 C-terminal domain-containing protein</fullName>
    </recommendedName>
</protein>
<evidence type="ECO:0000256" key="2">
    <source>
        <dbReference type="ARBA" id="ARBA00010766"/>
    </source>
</evidence>
<name>A0A098EGD6_ANAPH</name>
<evidence type="ECO:0000256" key="6">
    <source>
        <dbReference type="ARBA" id="ARBA00058104"/>
    </source>
</evidence>